<feature type="domain" description="Secretion system C-terminal sorting" evidence="3">
    <location>
        <begin position="340"/>
        <end position="415"/>
    </location>
</feature>
<dbReference type="InterPro" id="IPR049492">
    <property type="entry name" value="BD-FAE-like_dom"/>
</dbReference>
<protein>
    <submittedName>
        <fullName evidence="5">Carboxylesterase family protein</fullName>
    </submittedName>
</protein>
<dbReference type="PANTHER" id="PTHR48081">
    <property type="entry name" value="AB HYDROLASE SUPERFAMILY PROTEIN C4A8.06C"/>
    <property type="match status" value="1"/>
</dbReference>
<dbReference type="NCBIfam" id="TIGR04183">
    <property type="entry name" value="Por_Secre_tail"/>
    <property type="match status" value="1"/>
</dbReference>
<accession>A0AAE3P4J6</accession>
<reference evidence="5" key="1">
    <citation type="submission" date="2023-03" db="EMBL/GenBank/DDBJ databases">
        <title>Stygiobacter electus gen. nov., sp. nov., facultatively anaerobic thermotolerant bacterium of the class Ignavibacteria from a well of Yessentuki mineral water deposit.</title>
        <authorList>
            <person name="Podosokorskaya O.A."/>
            <person name="Elcheninov A.G."/>
            <person name="Petrova N.F."/>
            <person name="Zavarzina D.G."/>
            <person name="Kublanov I.V."/>
            <person name="Merkel A.Y."/>
        </authorList>
    </citation>
    <scope>NUCLEOTIDE SEQUENCE</scope>
    <source>
        <strain evidence="5">09-Me</strain>
    </source>
</reference>
<dbReference type="GO" id="GO:0016787">
    <property type="term" value="F:hydrolase activity"/>
    <property type="evidence" value="ECO:0007669"/>
    <property type="project" value="UniProtKB-KW"/>
</dbReference>
<evidence type="ECO:0000313" key="5">
    <source>
        <dbReference type="EMBL" id="MDF1612835.1"/>
    </source>
</evidence>
<dbReference type="InterPro" id="IPR026444">
    <property type="entry name" value="Secre_tail"/>
</dbReference>
<evidence type="ECO:0000256" key="2">
    <source>
        <dbReference type="SAM" id="Phobius"/>
    </source>
</evidence>
<proteinExistence type="predicted"/>
<keyword evidence="1" id="KW-0378">Hydrolase</keyword>
<keyword evidence="2" id="KW-0812">Transmembrane</keyword>
<keyword evidence="2" id="KW-1133">Transmembrane helix</keyword>
<dbReference type="Proteomes" id="UP001221302">
    <property type="component" value="Unassembled WGS sequence"/>
</dbReference>
<evidence type="ECO:0000313" key="6">
    <source>
        <dbReference type="Proteomes" id="UP001221302"/>
    </source>
</evidence>
<name>A0AAE3P4J6_9BACT</name>
<evidence type="ECO:0000259" key="3">
    <source>
        <dbReference type="Pfam" id="PF18962"/>
    </source>
</evidence>
<dbReference type="Pfam" id="PF18962">
    <property type="entry name" value="Por_Secre_tail"/>
    <property type="match status" value="1"/>
</dbReference>
<gene>
    <name evidence="5" type="ORF">P0M35_11785</name>
</gene>
<dbReference type="InterPro" id="IPR050300">
    <property type="entry name" value="GDXG_lipolytic_enzyme"/>
</dbReference>
<evidence type="ECO:0000259" key="4">
    <source>
        <dbReference type="Pfam" id="PF20434"/>
    </source>
</evidence>
<comment type="caution">
    <text evidence="5">The sequence shown here is derived from an EMBL/GenBank/DDBJ whole genome shotgun (WGS) entry which is preliminary data.</text>
</comment>
<organism evidence="5 6">
    <name type="scientific">Stygiobacter electus</name>
    <dbReference type="NCBI Taxonomy" id="3032292"/>
    <lineage>
        <taxon>Bacteria</taxon>
        <taxon>Pseudomonadati</taxon>
        <taxon>Ignavibacteriota</taxon>
        <taxon>Ignavibacteria</taxon>
        <taxon>Ignavibacteriales</taxon>
        <taxon>Melioribacteraceae</taxon>
        <taxon>Stygiobacter</taxon>
    </lineage>
</organism>
<feature type="transmembrane region" description="Helical" evidence="2">
    <location>
        <begin position="12"/>
        <end position="31"/>
    </location>
</feature>
<dbReference type="Pfam" id="PF20434">
    <property type="entry name" value="BD-FAE"/>
    <property type="match status" value="1"/>
</dbReference>
<feature type="domain" description="BD-FAE-like" evidence="4">
    <location>
        <begin position="73"/>
        <end position="193"/>
    </location>
</feature>
<dbReference type="EMBL" id="JARGDL010000019">
    <property type="protein sequence ID" value="MDF1612835.1"/>
    <property type="molecule type" value="Genomic_DNA"/>
</dbReference>
<sequence length="418" mass="46399">MKFFSSIIQRRLFVEILKLTFISVSIGLWGYEKVLAQMPIRYLDQVFSEVQVNKGIVFGSNINLDGQIQELLLDFYQPVGDALSFRPLLIWIHGGAFVGGKRSDLKAQVMGNEFAKRGYVVASIDYRLGVADSSNIAFIEAMLRATQDSKAAIRFFRRYASLYGVDTTHIFVAGSSAGGITALLTAYWDQDELPATVDQARWGELEGSSGNAGYSSIVHGILNCWGGIADTNWIDAGEPPVAAYHGTNDSIVPYDVGLTSSGFPFNGSAAICRAAARVGIYYELALIPNMGHGVANKTQMDSLILFASHFFYRLLTTTNIYDSVPYQHYNYENFNLFQNYPNPFNPATTIRFSIPKTEYITLKVFGVMGNEITTLVNGEMTAGEHSVIFDAKHLASGVYFYKLQAEKFIQVKRMILLQ</sequence>
<keyword evidence="6" id="KW-1185">Reference proteome</keyword>
<keyword evidence="2" id="KW-0472">Membrane</keyword>
<dbReference type="SUPFAM" id="SSF53474">
    <property type="entry name" value="alpha/beta-Hydrolases"/>
    <property type="match status" value="1"/>
</dbReference>
<dbReference type="AlphaFoldDB" id="A0AAE3P4J6"/>
<dbReference type="RefSeq" id="WP_321536606.1">
    <property type="nucleotide sequence ID" value="NZ_JARGDL010000019.1"/>
</dbReference>
<evidence type="ECO:0000256" key="1">
    <source>
        <dbReference type="ARBA" id="ARBA00022801"/>
    </source>
</evidence>
<dbReference type="InterPro" id="IPR029058">
    <property type="entry name" value="AB_hydrolase_fold"/>
</dbReference>
<dbReference type="Gene3D" id="3.40.50.1820">
    <property type="entry name" value="alpha/beta hydrolase"/>
    <property type="match status" value="1"/>
</dbReference>
<dbReference type="Gene3D" id="2.60.40.4070">
    <property type="match status" value="1"/>
</dbReference>